<comment type="similarity">
    <text evidence="1">Belongs to the YciI family.</text>
</comment>
<reference evidence="4" key="1">
    <citation type="journal article" date="2019" name="Int. J. Syst. Evol. Microbiol.">
        <title>The Global Catalogue of Microorganisms (GCM) 10K type strain sequencing project: providing services to taxonomists for standard genome sequencing and annotation.</title>
        <authorList>
            <consortium name="The Broad Institute Genomics Platform"/>
            <consortium name="The Broad Institute Genome Sequencing Center for Infectious Disease"/>
            <person name="Wu L."/>
            <person name="Ma J."/>
        </authorList>
    </citation>
    <scope>NUCLEOTIDE SEQUENCE [LARGE SCALE GENOMIC DNA]</scope>
    <source>
        <strain evidence="4">JCM 14307</strain>
    </source>
</reference>
<dbReference type="PANTHER" id="PTHR35174">
    <property type="entry name" value="BLL7171 PROTEIN-RELATED"/>
    <property type="match status" value="1"/>
</dbReference>
<proteinExistence type="inferred from homology"/>
<evidence type="ECO:0000313" key="4">
    <source>
        <dbReference type="Proteomes" id="UP001500280"/>
    </source>
</evidence>
<dbReference type="SUPFAM" id="SSF54909">
    <property type="entry name" value="Dimeric alpha+beta barrel"/>
    <property type="match status" value="1"/>
</dbReference>
<dbReference type="Pfam" id="PF03795">
    <property type="entry name" value="YCII"/>
    <property type="match status" value="1"/>
</dbReference>
<evidence type="ECO:0000256" key="1">
    <source>
        <dbReference type="ARBA" id="ARBA00007689"/>
    </source>
</evidence>
<accession>A0ABP4S954</accession>
<dbReference type="Proteomes" id="UP001500280">
    <property type="component" value="Unassembled WGS sequence"/>
</dbReference>
<protein>
    <submittedName>
        <fullName evidence="3">YciI family protein</fullName>
    </submittedName>
</protein>
<dbReference type="PANTHER" id="PTHR35174:SF3">
    <property type="entry name" value="BLL7171 PROTEIN"/>
    <property type="match status" value="1"/>
</dbReference>
<organism evidence="3 4">
    <name type="scientific">Kribbella yunnanensis</name>
    <dbReference type="NCBI Taxonomy" id="190194"/>
    <lineage>
        <taxon>Bacteria</taxon>
        <taxon>Bacillati</taxon>
        <taxon>Actinomycetota</taxon>
        <taxon>Actinomycetes</taxon>
        <taxon>Propionibacteriales</taxon>
        <taxon>Kribbellaceae</taxon>
        <taxon>Kribbella</taxon>
    </lineage>
</organism>
<comment type="caution">
    <text evidence="3">The sequence shown here is derived from an EMBL/GenBank/DDBJ whole genome shotgun (WGS) entry which is preliminary data.</text>
</comment>
<evidence type="ECO:0000313" key="3">
    <source>
        <dbReference type="EMBL" id="GAA1668017.1"/>
    </source>
</evidence>
<dbReference type="InterPro" id="IPR005545">
    <property type="entry name" value="YCII"/>
</dbReference>
<dbReference type="EMBL" id="BAAANF010000002">
    <property type="protein sequence ID" value="GAA1668017.1"/>
    <property type="molecule type" value="Genomic_DNA"/>
</dbReference>
<sequence length="123" mass="13390">MKYVILIHSNPQPWGHPTIDFTEVGRAIPADERAAMGKEFEEMLTELSESRELVSGQALGPAAGAKLYRTGLNGRVTTDGPYAEAKEHLAGFFLIDVDSEERADAIAQRFAGPGDTIELRATM</sequence>
<keyword evidence="4" id="KW-1185">Reference proteome</keyword>
<dbReference type="Gene3D" id="3.30.70.1060">
    <property type="entry name" value="Dimeric alpha+beta barrel"/>
    <property type="match status" value="1"/>
</dbReference>
<feature type="domain" description="YCII-related" evidence="2">
    <location>
        <begin position="1"/>
        <end position="109"/>
    </location>
</feature>
<dbReference type="RefSeq" id="WP_344145240.1">
    <property type="nucleotide sequence ID" value="NZ_BAAANF010000002.1"/>
</dbReference>
<dbReference type="InterPro" id="IPR011008">
    <property type="entry name" value="Dimeric_a/b-barrel"/>
</dbReference>
<name>A0ABP4S954_9ACTN</name>
<gene>
    <name evidence="3" type="ORF">GCM10009745_08020</name>
</gene>
<evidence type="ECO:0000259" key="2">
    <source>
        <dbReference type="Pfam" id="PF03795"/>
    </source>
</evidence>